<keyword evidence="2" id="KW-0805">Transcription regulation</keyword>
<dbReference type="Pfam" id="PF07524">
    <property type="entry name" value="Bromo_TP"/>
    <property type="match status" value="1"/>
</dbReference>
<evidence type="ECO:0000256" key="3">
    <source>
        <dbReference type="ARBA" id="ARBA00023163"/>
    </source>
</evidence>
<evidence type="ECO:0000256" key="5">
    <source>
        <dbReference type="SAM" id="MobiDB-lite"/>
    </source>
</evidence>
<name>A0A0W0FYT6_MONRR</name>
<dbReference type="Proteomes" id="UP000054988">
    <property type="component" value="Unassembled WGS sequence"/>
</dbReference>
<feature type="compositionally biased region" description="Pro residues" evidence="5">
    <location>
        <begin position="931"/>
        <end position="940"/>
    </location>
</feature>
<dbReference type="InterPro" id="IPR011009">
    <property type="entry name" value="Kinase-like_dom_sf"/>
</dbReference>
<protein>
    <recommendedName>
        <fullName evidence="6">Protein kinase domain-containing protein</fullName>
    </recommendedName>
</protein>
<feature type="compositionally biased region" description="Pro residues" evidence="5">
    <location>
        <begin position="1035"/>
        <end position="1045"/>
    </location>
</feature>
<feature type="compositionally biased region" description="Low complexity" evidence="5">
    <location>
        <begin position="1"/>
        <end position="17"/>
    </location>
</feature>
<dbReference type="EMBL" id="LATX01001447">
    <property type="protein sequence ID" value="KTB41522.1"/>
    <property type="molecule type" value="Genomic_DNA"/>
</dbReference>
<feature type="region of interest" description="Disordered" evidence="5">
    <location>
        <begin position="1"/>
        <end position="23"/>
    </location>
</feature>
<keyword evidence="4" id="KW-0539">Nucleus</keyword>
<dbReference type="PANTHER" id="PTHR38248">
    <property type="entry name" value="FUNK1 6"/>
    <property type="match status" value="1"/>
</dbReference>
<evidence type="ECO:0000259" key="6">
    <source>
        <dbReference type="SMART" id="SM00220"/>
    </source>
</evidence>
<dbReference type="GO" id="GO:0046982">
    <property type="term" value="F:protein heterodimerization activity"/>
    <property type="evidence" value="ECO:0007669"/>
    <property type="project" value="InterPro"/>
</dbReference>
<organism evidence="7 8">
    <name type="scientific">Moniliophthora roreri</name>
    <name type="common">Frosty pod rot fungus</name>
    <name type="synonym">Monilia roreri</name>
    <dbReference type="NCBI Taxonomy" id="221103"/>
    <lineage>
        <taxon>Eukaryota</taxon>
        <taxon>Fungi</taxon>
        <taxon>Dikarya</taxon>
        <taxon>Basidiomycota</taxon>
        <taxon>Agaricomycotina</taxon>
        <taxon>Agaricomycetes</taxon>
        <taxon>Agaricomycetidae</taxon>
        <taxon>Agaricales</taxon>
        <taxon>Marasmiineae</taxon>
        <taxon>Marasmiaceae</taxon>
        <taxon>Moniliophthora</taxon>
    </lineage>
</organism>
<dbReference type="Gene3D" id="1.10.20.10">
    <property type="entry name" value="Histone, subunit A"/>
    <property type="match status" value="1"/>
</dbReference>
<keyword evidence="3" id="KW-0804">Transcription</keyword>
<feature type="compositionally biased region" description="Pro residues" evidence="5">
    <location>
        <begin position="949"/>
        <end position="963"/>
    </location>
</feature>
<dbReference type="InterPro" id="IPR006565">
    <property type="entry name" value="BTP"/>
</dbReference>
<gene>
    <name evidence="7" type="ORF">WG66_5911</name>
</gene>
<dbReference type="InterPro" id="IPR009072">
    <property type="entry name" value="Histone-fold"/>
</dbReference>
<evidence type="ECO:0000313" key="8">
    <source>
        <dbReference type="Proteomes" id="UP000054988"/>
    </source>
</evidence>
<reference evidence="7 8" key="1">
    <citation type="submission" date="2015-12" db="EMBL/GenBank/DDBJ databases">
        <title>Draft genome sequence of Moniliophthora roreri, the causal agent of frosty pod rot of cacao.</title>
        <authorList>
            <person name="Aime M.C."/>
            <person name="Diaz-Valderrama J.R."/>
            <person name="Kijpornyongpan T."/>
            <person name="Phillips-Mora W."/>
        </authorList>
    </citation>
    <scope>NUCLEOTIDE SEQUENCE [LARGE SCALE GENOMIC DNA]</scope>
    <source>
        <strain evidence="7 8">MCA 2952</strain>
    </source>
</reference>
<dbReference type="SMART" id="SM00220">
    <property type="entry name" value="S_TKc"/>
    <property type="match status" value="1"/>
</dbReference>
<accession>A0A0W0FYT6</accession>
<dbReference type="InterPro" id="IPR008266">
    <property type="entry name" value="Tyr_kinase_AS"/>
</dbReference>
<dbReference type="InterPro" id="IPR040976">
    <property type="entry name" value="Pkinase_fungal"/>
</dbReference>
<feature type="compositionally biased region" description="Polar residues" evidence="5">
    <location>
        <begin position="1005"/>
        <end position="1014"/>
    </location>
</feature>
<comment type="subcellular location">
    <subcellularLocation>
        <location evidence="1">Nucleus</location>
    </subcellularLocation>
</comment>
<evidence type="ECO:0000256" key="4">
    <source>
        <dbReference type="ARBA" id="ARBA00023242"/>
    </source>
</evidence>
<proteinExistence type="predicted"/>
<feature type="domain" description="Protein kinase" evidence="6">
    <location>
        <begin position="333"/>
        <end position="668"/>
    </location>
</feature>
<dbReference type="Gene3D" id="1.10.510.10">
    <property type="entry name" value="Transferase(Phosphotransferase) domain 1"/>
    <property type="match status" value="1"/>
</dbReference>
<feature type="region of interest" description="Disordered" evidence="5">
    <location>
        <begin position="1225"/>
        <end position="1245"/>
    </location>
</feature>
<dbReference type="InterPro" id="IPR000719">
    <property type="entry name" value="Prot_kinase_dom"/>
</dbReference>
<evidence type="ECO:0000313" key="7">
    <source>
        <dbReference type="EMBL" id="KTB41522.1"/>
    </source>
</evidence>
<evidence type="ECO:0000256" key="2">
    <source>
        <dbReference type="ARBA" id="ARBA00023015"/>
    </source>
</evidence>
<dbReference type="Pfam" id="PF17667">
    <property type="entry name" value="Pkinase_fungal"/>
    <property type="match status" value="1"/>
</dbReference>
<dbReference type="PROSITE" id="PS00109">
    <property type="entry name" value="PROTEIN_KINASE_TYR"/>
    <property type="match status" value="1"/>
</dbReference>
<dbReference type="GO" id="GO:0005634">
    <property type="term" value="C:nucleus"/>
    <property type="evidence" value="ECO:0007669"/>
    <property type="project" value="UniProtKB-SubCell"/>
</dbReference>
<feature type="region of interest" description="Disordered" evidence="5">
    <location>
        <begin position="925"/>
        <end position="1065"/>
    </location>
</feature>
<dbReference type="GO" id="GO:0004672">
    <property type="term" value="F:protein kinase activity"/>
    <property type="evidence" value="ECO:0007669"/>
    <property type="project" value="InterPro"/>
</dbReference>
<evidence type="ECO:0000256" key="1">
    <source>
        <dbReference type="ARBA" id="ARBA00004123"/>
    </source>
</evidence>
<sequence>MYSTTPPTSPKPSAAAPQETPKYMSKSYQGYEVHIRMNLVRESILYDMGPSIPEVPFSYFISSCTPPVDEETVSNVHDKLKERGTLSDEGWSDLRFDKLKKGKSKSVAQSGVAQDTTQQQEATMVIGETELFRPLADCFNAVLEEVKTQKGSVSLFKFSSEANSKASSEGRHANYKTDVDGLLTKSRAVTKDAINDDYECDLVFIGEYKKYDNKEARDSNILKIVGNANHIMGSDPTRRFMFGMTVEHTNTRIWFFSRSHVFVTEKIDLQEDAKLLVHFIIALGCADLSELGFDLTVERVKVEDDRAKVKGERNIQYRFMIGGKKYETTDILNDHKAKFLLGCSSRVYKVRLVDENGSASGVEYVMKDLWIPEGSLTEKETYDRIQANLNLENPVQDLSIDEFSERFVVIKECERVKVRSTCNPQSFVADSTSKFLRKPFPEGLPRYPLRHKDVNYAEVPSASVTTGSNAGTVGSPLSFVIEPAHGQFEVVARSHYENKVHSRILMEYAGESISKVTDLKTLMICLGQVVKSLEYMYSAGYVHRDISIGNILYSEVNGRIVARLGDLEYAKHVSVPSESHRDLKTGTPHFIACEVERGNYLFRPNHTMPIAAQSLLHRILANQTKTQLAPTVPFRLNYLHDLESVWWIMVFFLFTRIPANAIISHEQLQVQRDTCKLIFPHPFTSQRRQEFFTNSTVERDSHMAILSSEFQGACMIVQAMADFLRMQYGAVEAMPDFPAGRCFSGIHESVRSGYLGQPLVDVVFNGPLENLPPASPDGKPPTTGAKRKMDETEGIVESASTSKKARYLTLLAGTCARYAEHANRKQINAGDAVRTLDDLGVSIEELNDYCKVEGIDIVRSGYTHPYHRRIQDLQEFRSQLNDGLKGDRDDAIPLRYLQLPEDWDSEELSEIEDEEDEMDVDIEVGQKRASPSPPSPPLSPKRPRIAAWDPPPHIPDFLPPFPKPVDTLLPSDTEADGPDIRMQPPEDNAARMQQQDKPTTPLDIPSSSATSSDYNARIPYDQSSLSNVPSWHLPSAPPPQPPTAQPQPTLDASGKPKAPLNPEQDLLRAYHHILTHPAQIKDQGNPQRHKVAMALLSLTQTSSRWELPDTLYSNVSPSQPRVAPNGPTYPVALGTDPEKDKKEAEIKFPGTTPRSVVGSERMSWLVGQQGSRIPDLARHVLHPNVYSRTSRIAHPPVLSRGPKQLIYGNGVPAPWNANLIPPPEAAKEKEKEKEGGQVNGVKKDPAGLPDARLFATWDYEAKDYRVPLQTKMTTRGRVVSGQGTIMVNPKGRKASIAQ</sequence>
<comment type="caution">
    <text evidence="7">The sequence shown here is derived from an EMBL/GenBank/DDBJ whole genome shotgun (WGS) entry which is preliminary data.</text>
</comment>
<dbReference type="eggNOG" id="ENOG502QX9C">
    <property type="taxonomic scope" value="Eukaryota"/>
</dbReference>
<dbReference type="PANTHER" id="PTHR38248:SF2">
    <property type="entry name" value="FUNK1 11"/>
    <property type="match status" value="1"/>
</dbReference>
<dbReference type="SUPFAM" id="SSF56112">
    <property type="entry name" value="Protein kinase-like (PK-like)"/>
    <property type="match status" value="1"/>
</dbReference>
<feature type="region of interest" description="Disordered" evidence="5">
    <location>
        <begin position="770"/>
        <end position="794"/>
    </location>
</feature>
<dbReference type="GO" id="GO:0005524">
    <property type="term" value="F:ATP binding"/>
    <property type="evidence" value="ECO:0007669"/>
    <property type="project" value="InterPro"/>
</dbReference>